<evidence type="ECO:0000256" key="2">
    <source>
        <dbReference type="ARBA" id="ARBA00024341"/>
    </source>
</evidence>
<organism evidence="6 7">
    <name type="scientific">Arachis hypogaea</name>
    <name type="common">Peanut</name>
    <dbReference type="NCBI Taxonomy" id="3818"/>
    <lineage>
        <taxon>Eukaryota</taxon>
        <taxon>Viridiplantae</taxon>
        <taxon>Streptophyta</taxon>
        <taxon>Embryophyta</taxon>
        <taxon>Tracheophyta</taxon>
        <taxon>Spermatophyta</taxon>
        <taxon>Magnoliopsida</taxon>
        <taxon>eudicotyledons</taxon>
        <taxon>Gunneridae</taxon>
        <taxon>Pentapetalae</taxon>
        <taxon>rosids</taxon>
        <taxon>fabids</taxon>
        <taxon>Fabales</taxon>
        <taxon>Fabaceae</taxon>
        <taxon>Papilionoideae</taxon>
        <taxon>50 kb inversion clade</taxon>
        <taxon>dalbergioids sensu lato</taxon>
        <taxon>Dalbergieae</taxon>
        <taxon>Pterocarpus clade</taxon>
        <taxon>Arachis</taxon>
    </lineage>
</organism>
<dbReference type="STRING" id="3818.A0A445AHU3"/>
<evidence type="ECO:0000256" key="3">
    <source>
        <dbReference type="ARBA" id="ARBA00024378"/>
    </source>
</evidence>
<name>A0A445AHU3_ARAHY</name>
<dbReference type="EMBL" id="SDMP01000012">
    <property type="protein sequence ID" value="RYR26013.1"/>
    <property type="molecule type" value="Genomic_DNA"/>
</dbReference>
<dbReference type="CDD" id="cd23767">
    <property type="entry name" value="IQCD"/>
    <property type="match status" value="1"/>
</dbReference>
<proteinExistence type="inferred from homology"/>
<dbReference type="PANTHER" id="PTHR32295:SF212">
    <property type="entry name" value="CALMODULIN BINDING PROTEIN-RELATED"/>
    <property type="match status" value="1"/>
</dbReference>
<evidence type="ECO:0000256" key="1">
    <source>
        <dbReference type="ARBA" id="ARBA00022860"/>
    </source>
</evidence>
<keyword evidence="1" id="KW-0112">Calmodulin-binding</keyword>
<dbReference type="SMART" id="SM00015">
    <property type="entry name" value="IQ"/>
    <property type="match status" value="2"/>
</dbReference>
<feature type="compositionally biased region" description="Polar residues" evidence="4">
    <location>
        <begin position="365"/>
        <end position="374"/>
    </location>
</feature>
<dbReference type="AlphaFoldDB" id="A0A445AHU3"/>
<evidence type="ECO:0000256" key="4">
    <source>
        <dbReference type="SAM" id="MobiDB-lite"/>
    </source>
</evidence>
<dbReference type="Proteomes" id="UP000289738">
    <property type="component" value="Chromosome B02"/>
</dbReference>
<dbReference type="Pfam" id="PF13178">
    <property type="entry name" value="DUF4005"/>
    <property type="match status" value="1"/>
</dbReference>
<reference evidence="6 7" key="1">
    <citation type="submission" date="2019-01" db="EMBL/GenBank/DDBJ databases">
        <title>Sequencing of cultivated peanut Arachis hypogaea provides insights into genome evolution and oil improvement.</title>
        <authorList>
            <person name="Chen X."/>
        </authorList>
    </citation>
    <scope>NUCLEOTIDE SEQUENCE [LARGE SCALE GENOMIC DNA]</scope>
    <source>
        <strain evidence="7">cv. Fuhuasheng</strain>
        <tissue evidence="6">Leaves</tissue>
    </source>
</reference>
<gene>
    <name evidence="6" type="ORF">Ahy_B02g060109</name>
</gene>
<comment type="caution">
    <text evidence="6">The sequence shown here is derived from an EMBL/GenBank/DDBJ whole genome shotgun (WGS) entry which is preliminary data.</text>
</comment>
<feature type="region of interest" description="Disordered" evidence="4">
    <location>
        <begin position="235"/>
        <end position="260"/>
    </location>
</feature>
<dbReference type="SMR" id="A0A445AHU3"/>
<evidence type="ECO:0000313" key="6">
    <source>
        <dbReference type="EMBL" id="RYR26013.1"/>
    </source>
</evidence>
<feature type="region of interest" description="Disordered" evidence="4">
    <location>
        <begin position="346"/>
        <end position="374"/>
    </location>
</feature>
<dbReference type="InterPro" id="IPR025064">
    <property type="entry name" value="DUF4005"/>
</dbReference>
<sequence length="374" mass="42282">MMSQIFMAKQNSWFGWVKRLFTSESNNKKPKKWGWGLGRLKGKQQYPKITAPRRALIEASAEQRKHALTVAIATAAAAEAAVAAAHAAAEVVKLTGGSCSYSFLAKGDRSLAAIKIQSAYRAHLARKALRGLKGVTKLQALIRGQAVRRRVSRALKNSATSAVKIPETISQIEESYRKDQIISFAKQKNKLHEKELKLQPEGHRHSPISWDSRLQSREDIEATWLRKQEAAAKRERMKQYSFSQRERKLPQMSEESVHNREYGNERIRTLGQWLNKEAVDSNTYHHKQDHPSNFITRREAHQGLSPQISIPRRSFSHTKRCSVGAIEISLPNSPVLPTYMAVTESSKAKARSMSTPRLRTGYLDTCSNKSESRK</sequence>
<comment type="subunit">
    <text evidence="3">Binds to multiple calmodulin (CaM) in the presence of Ca(2+) and CaM-like proteins.</text>
</comment>
<dbReference type="Pfam" id="PF00612">
    <property type="entry name" value="IQ"/>
    <property type="match status" value="2"/>
</dbReference>
<dbReference type="Gramene" id="arahy.Tifrunner.gnm2.ann2.Ah12g247000.1">
    <property type="protein sequence ID" value="arahy.Tifrunner.gnm2.ann2.Ah12g247000.1-CDS"/>
    <property type="gene ID" value="arahy.Tifrunner.gnm2.ann2.Ah12g247000"/>
</dbReference>
<dbReference type="PANTHER" id="PTHR32295">
    <property type="entry name" value="IQ-DOMAIN 5-RELATED"/>
    <property type="match status" value="1"/>
</dbReference>
<dbReference type="Gene3D" id="1.20.5.190">
    <property type="match status" value="1"/>
</dbReference>
<protein>
    <recommendedName>
        <fullName evidence="5">DUF4005 domain-containing protein</fullName>
    </recommendedName>
</protein>
<feature type="domain" description="DUF4005" evidence="5">
    <location>
        <begin position="323"/>
        <end position="360"/>
    </location>
</feature>
<accession>A0A445AHU3</accession>
<dbReference type="InterPro" id="IPR000048">
    <property type="entry name" value="IQ_motif_EF-hand-BS"/>
</dbReference>
<dbReference type="GO" id="GO:0005516">
    <property type="term" value="F:calmodulin binding"/>
    <property type="evidence" value="ECO:0007669"/>
    <property type="project" value="UniProtKB-KW"/>
</dbReference>
<evidence type="ECO:0000313" key="7">
    <source>
        <dbReference type="Proteomes" id="UP000289738"/>
    </source>
</evidence>
<dbReference type="OrthoDB" id="696085at2759"/>
<keyword evidence="7" id="KW-1185">Reference proteome</keyword>
<evidence type="ECO:0000259" key="5">
    <source>
        <dbReference type="Pfam" id="PF13178"/>
    </source>
</evidence>
<dbReference type="PROSITE" id="PS50096">
    <property type="entry name" value="IQ"/>
    <property type="match status" value="2"/>
</dbReference>
<comment type="similarity">
    <text evidence="2">Belongs to the IQD family.</text>
</comment>